<dbReference type="GO" id="GO:0005576">
    <property type="term" value="C:extracellular region"/>
    <property type="evidence" value="ECO:0007669"/>
    <property type="project" value="UniProtKB-SubCell"/>
</dbReference>
<dbReference type="AlphaFoldDB" id="A0A366MDY3"/>
<evidence type="ECO:0000256" key="2">
    <source>
        <dbReference type="ARBA" id="ARBA00004442"/>
    </source>
</evidence>
<keyword evidence="6" id="KW-0472">Membrane</keyword>
<dbReference type="InterPro" id="IPR003368">
    <property type="entry name" value="POMP_repeat"/>
</dbReference>
<evidence type="ECO:0000256" key="3">
    <source>
        <dbReference type="ARBA" id="ARBA00004613"/>
    </source>
</evidence>
<accession>A0A366MDY3</accession>
<name>A0A366MDY3_9EURY</name>
<keyword evidence="4" id="KW-0964">Secreted</keyword>
<reference evidence="8 9" key="1">
    <citation type="submission" date="2018-06" db="EMBL/GenBank/DDBJ databases">
        <title>Genomic insight into two independent archaeal endosymbiosis events.</title>
        <authorList>
            <person name="Lind A.E."/>
            <person name="Lewis W.H."/>
            <person name="Spang A."/>
            <person name="Guy L."/>
            <person name="Embley M.T."/>
            <person name="Ettema T.J.G."/>
        </authorList>
    </citation>
    <scope>NUCLEOTIDE SEQUENCE [LARGE SCALE GENOMIC DNA]</scope>
    <source>
        <strain evidence="8">NOE</strain>
    </source>
</reference>
<evidence type="ECO:0008006" key="10">
    <source>
        <dbReference type="Google" id="ProtNLM"/>
    </source>
</evidence>
<dbReference type="EMBL" id="NIZT01000003">
    <property type="protein sequence ID" value="RBQ24476.1"/>
    <property type="molecule type" value="Genomic_DNA"/>
</dbReference>
<dbReference type="PANTHER" id="PTHR11319:SF35">
    <property type="entry name" value="OUTER MEMBRANE PROTEIN PMPC-RELATED"/>
    <property type="match status" value="1"/>
</dbReference>
<sequence>MGILPLMGGAIANAGKLTMINCDFINNTLSSSRNGGGIYNTGNYLIINSSRFENNQASAGGALCLNGNHSQIINSNLTNNSALGGAIVIGWPSIYGNNITINNSNFINNSGSATAGAIYNGYGSNVSIYNSRFINGTGVTSAGTIYNTPTGSMLLSNCIFMNNSAVYSGGAIFSSENLTIENFEFFENYLSTWASTFGGGALFISRTGTKRVIIKNTNFRNNRAYFGGAIFANGNISVNITNFGFRIILFMMEEQFVLEIVSPCISNSTFRNNTTENRGTIYNSPGAKMFLSKNLMTENIANLGRDI</sequence>
<dbReference type="InterPro" id="IPR011050">
    <property type="entry name" value="Pectin_lyase_fold/virulence"/>
</dbReference>
<evidence type="ECO:0000256" key="4">
    <source>
        <dbReference type="ARBA" id="ARBA00022525"/>
    </source>
</evidence>
<evidence type="ECO:0000256" key="1">
    <source>
        <dbReference type="ARBA" id="ARBA00004196"/>
    </source>
</evidence>
<dbReference type="SMART" id="SM00710">
    <property type="entry name" value="PbH1"/>
    <property type="match status" value="5"/>
</dbReference>
<protein>
    <recommendedName>
        <fullName evidence="10">Right handed beta helix domain-containing protein</fullName>
    </recommendedName>
</protein>
<evidence type="ECO:0000313" key="9">
    <source>
        <dbReference type="Proteomes" id="UP000253099"/>
    </source>
</evidence>
<dbReference type="InterPro" id="IPR006626">
    <property type="entry name" value="PbH1"/>
</dbReference>
<organism evidence="8 9">
    <name type="scientific">Candidatus Methanobinarius endosymbioticus</name>
    <dbReference type="NCBI Taxonomy" id="2006182"/>
    <lineage>
        <taxon>Archaea</taxon>
        <taxon>Methanobacteriati</taxon>
        <taxon>Methanobacteriota</taxon>
        <taxon>Methanomada group</taxon>
        <taxon>Methanobacteria</taxon>
        <taxon>Methanobacteriales</taxon>
        <taxon>Methanobacteriaceae</taxon>
        <taxon>Candidatus Methanobinarius</taxon>
    </lineage>
</organism>
<proteinExistence type="predicted"/>
<keyword evidence="9" id="KW-1185">Reference proteome</keyword>
<dbReference type="PANTHER" id="PTHR11319">
    <property type="entry name" value="G PROTEIN-COUPLED RECEPTOR-RELATED"/>
    <property type="match status" value="1"/>
</dbReference>
<evidence type="ECO:0000256" key="5">
    <source>
        <dbReference type="ARBA" id="ARBA00022729"/>
    </source>
</evidence>
<dbReference type="SUPFAM" id="SSF51126">
    <property type="entry name" value="Pectin lyase-like"/>
    <property type="match status" value="2"/>
</dbReference>
<evidence type="ECO:0000256" key="7">
    <source>
        <dbReference type="ARBA" id="ARBA00023237"/>
    </source>
</evidence>
<comment type="caution">
    <text evidence="8">The sequence shown here is derived from an EMBL/GenBank/DDBJ whole genome shotgun (WGS) entry which is preliminary data.</text>
</comment>
<evidence type="ECO:0000313" key="8">
    <source>
        <dbReference type="EMBL" id="RBQ24476.1"/>
    </source>
</evidence>
<keyword evidence="5" id="KW-0732">Signal</keyword>
<gene>
    <name evidence="8" type="ORF">ALNOE001_01230</name>
</gene>
<evidence type="ECO:0000256" key="6">
    <source>
        <dbReference type="ARBA" id="ARBA00023136"/>
    </source>
</evidence>
<dbReference type="NCBIfam" id="TIGR01376">
    <property type="entry name" value="POMP_repeat"/>
    <property type="match status" value="2"/>
</dbReference>
<comment type="subcellular location">
    <subcellularLocation>
        <location evidence="1">Cell envelope</location>
    </subcellularLocation>
    <subcellularLocation>
        <location evidence="2">Cell outer membrane</location>
    </subcellularLocation>
    <subcellularLocation>
        <location evidence="3">Secreted</location>
    </subcellularLocation>
</comment>
<dbReference type="Pfam" id="PF02415">
    <property type="entry name" value="Chlam_PMP"/>
    <property type="match status" value="1"/>
</dbReference>
<dbReference type="Proteomes" id="UP000253099">
    <property type="component" value="Unassembled WGS sequence"/>
</dbReference>
<keyword evidence="7" id="KW-0998">Cell outer membrane</keyword>